<dbReference type="InterPro" id="IPR003779">
    <property type="entry name" value="CMD-like"/>
</dbReference>
<dbReference type="SUPFAM" id="SSF69118">
    <property type="entry name" value="AhpD-like"/>
    <property type="match status" value="1"/>
</dbReference>
<dbReference type="EMBL" id="JBHRUV010000079">
    <property type="protein sequence ID" value="MFC3267104.1"/>
    <property type="molecule type" value="Genomic_DNA"/>
</dbReference>
<dbReference type="InterPro" id="IPR004675">
    <property type="entry name" value="AhpD_core"/>
</dbReference>
<dbReference type="InterPro" id="IPR029032">
    <property type="entry name" value="AhpD-like"/>
</dbReference>
<evidence type="ECO:0000313" key="2">
    <source>
        <dbReference type="EMBL" id="MFC3267104.1"/>
    </source>
</evidence>
<proteinExistence type="predicted"/>
<name>A0ABV7LHS8_9HYPH</name>
<comment type="caution">
    <text evidence="2">The sequence shown here is derived from an EMBL/GenBank/DDBJ whole genome shotgun (WGS) entry which is preliminary data.</text>
</comment>
<accession>A0ABV7LHS8</accession>
<protein>
    <submittedName>
        <fullName evidence="2">Carboxymuconolactone decarboxylase family protein</fullName>
    </submittedName>
</protein>
<reference evidence="3" key="1">
    <citation type="journal article" date="2019" name="Int. J. Syst. Evol. Microbiol.">
        <title>The Global Catalogue of Microorganisms (GCM) 10K type strain sequencing project: providing services to taxonomists for standard genome sequencing and annotation.</title>
        <authorList>
            <consortium name="The Broad Institute Genomics Platform"/>
            <consortium name="The Broad Institute Genome Sequencing Center for Infectious Disease"/>
            <person name="Wu L."/>
            <person name="Ma J."/>
        </authorList>
    </citation>
    <scope>NUCLEOTIDE SEQUENCE [LARGE SCALE GENOMIC DNA]</scope>
    <source>
        <strain evidence="3">CCM 7941</strain>
    </source>
</reference>
<dbReference type="Proteomes" id="UP001595536">
    <property type="component" value="Unassembled WGS sequence"/>
</dbReference>
<dbReference type="PANTHER" id="PTHR34846">
    <property type="entry name" value="4-CARBOXYMUCONOLACTONE DECARBOXYLASE FAMILY PROTEIN (AFU_ORTHOLOGUE AFUA_6G11590)"/>
    <property type="match status" value="1"/>
</dbReference>
<evidence type="ECO:0000313" key="3">
    <source>
        <dbReference type="Proteomes" id="UP001595536"/>
    </source>
</evidence>
<keyword evidence="3" id="KW-1185">Reference proteome</keyword>
<gene>
    <name evidence="2" type="ORF">ACFOEX_12185</name>
</gene>
<dbReference type="RefSeq" id="WP_376828870.1">
    <property type="nucleotide sequence ID" value="NZ_JBHLWR010000004.1"/>
</dbReference>
<dbReference type="Gene3D" id="1.20.1290.10">
    <property type="entry name" value="AhpD-like"/>
    <property type="match status" value="1"/>
</dbReference>
<sequence>MPRVPVLGRDALPENLRPLWDRMRAYGPFESQAGVMANRLPVFAHIWGLLTQLADEAVLDRRSLELAIIAVSLVNSCPYCVGQHAPKLAVAGLALDGVETLDDLRAHPALTARDRLVVDYAVAVTTDWHRIRDQMFVELKQHFSDAQLVELTWRIALCGAFNRFNDVLRVEEGLEHDQAQAAS</sequence>
<evidence type="ECO:0000259" key="1">
    <source>
        <dbReference type="Pfam" id="PF02627"/>
    </source>
</evidence>
<organism evidence="2 3">
    <name type="scientific">Camelimonas abortus</name>
    <dbReference type="NCBI Taxonomy" id="1017184"/>
    <lineage>
        <taxon>Bacteria</taxon>
        <taxon>Pseudomonadati</taxon>
        <taxon>Pseudomonadota</taxon>
        <taxon>Alphaproteobacteria</taxon>
        <taxon>Hyphomicrobiales</taxon>
        <taxon>Chelatococcaceae</taxon>
        <taxon>Camelimonas</taxon>
    </lineage>
</organism>
<dbReference type="PANTHER" id="PTHR34846:SF10">
    <property type="entry name" value="CYTOPLASMIC PROTEIN"/>
    <property type="match status" value="1"/>
</dbReference>
<dbReference type="Pfam" id="PF02627">
    <property type="entry name" value="CMD"/>
    <property type="match status" value="1"/>
</dbReference>
<dbReference type="NCBIfam" id="TIGR00778">
    <property type="entry name" value="ahpD_dom"/>
    <property type="match status" value="1"/>
</dbReference>
<feature type="domain" description="Carboxymuconolactone decarboxylase-like" evidence="1">
    <location>
        <begin position="49"/>
        <end position="93"/>
    </location>
</feature>